<name>A0A9E7JIQ9_9LILI</name>
<dbReference type="AlphaFoldDB" id="A0A9E7JIQ9"/>
<gene>
    <name evidence="2" type="ORF">MUK42_19265</name>
</gene>
<sequence>MGILGTMTSKQQRFREGERARRDALNPARELGEDCGALHLLYTGTRVAFDLSQAPLDSTYRMLPFLECSTLSIFLSSNSDAVADPSRLLLGGRR</sequence>
<dbReference type="Proteomes" id="UP001055439">
    <property type="component" value="Chromosome 10"/>
</dbReference>
<dbReference type="OrthoDB" id="277235at2759"/>
<evidence type="ECO:0000256" key="1">
    <source>
        <dbReference type="SAM" id="MobiDB-lite"/>
    </source>
</evidence>
<feature type="compositionally biased region" description="Basic and acidic residues" evidence="1">
    <location>
        <begin position="13"/>
        <end position="22"/>
    </location>
</feature>
<reference evidence="2" key="1">
    <citation type="submission" date="2022-05" db="EMBL/GenBank/DDBJ databases">
        <title>The Musa troglodytarum L. genome provides insights into the mechanism of non-climacteric behaviour and enrichment of carotenoids.</title>
        <authorList>
            <person name="Wang J."/>
        </authorList>
    </citation>
    <scope>NUCLEOTIDE SEQUENCE</scope>
    <source>
        <tissue evidence="2">Leaf</tissue>
    </source>
</reference>
<evidence type="ECO:0000313" key="2">
    <source>
        <dbReference type="EMBL" id="URD82513.1"/>
    </source>
</evidence>
<proteinExistence type="predicted"/>
<organism evidence="2 3">
    <name type="scientific">Musa troglodytarum</name>
    <name type="common">fe'i banana</name>
    <dbReference type="NCBI Taxonomy" id="320322"/>
    <lineage>
        <taxon>Eukaryota</taxon>
        <taxon>Viridiplantae</taxon>
        <taxon>Streptophyta</taxon>
        <taxon>Embryophyta</taxon>
        <taxon>Tracheophyta</taxon>
        <taxon>Spermatophyta</taxon>
        <taxon>Magnoliopsida</taxon>
        <taxon>Liliopsida</taxon>
        <taxon>Zingiberales</taxon>
        <taxon>Musaceae</taxon>
        <taxon>Musa</taxon>
    </lineage>
</organism>
<dbReference type="EMBL" id="CP097503">
    <property type="protein sequence ID" value="URD82513.1"/>
    <property type="molecule type" value="Genomic_DNA"/>
</dbReference>
<protein>
    <submittedName>
        <fullName evidence="2">Uncharacterized protein</fullName>
    </submittedName>
</protein>
<keyword evidence="3" id="KW-1185">Reference proteome</keyword>
<feature type="region of interest" description="Disordered" evidence="1">
    <location>
        <begin position="1"/>
        <end position="22"/>
    </location>
</feature>
<evidence type="ECO:0000313" key="3">
    <source>
        <dbReference type="Proteomes" id="UP001055439"/>
    </source>
</evidence>
<feature type="compositionally biased region" description="Polar residues" evidence="1">
    <location>
        <begin position="1"/>
        <end position="11"/>
    </location>
</feature>
<accession>A0A9E7JIQ9</accession>